<keyword evidence="3" id="KW-0418">Kinase</keyword>
<accession>A0A1S2Z4S5</accession>
<reference evidence="3" key="1">
    <citation type="submission" date="2025-08" db="UniProtKB">
        <authorList>
            <consortium name="RefSeq"/>
        </authorList>
    </citation>
    <scope>IDENTIFICATION</scope>
    <source>
        <tissue evidence="3">Etiolated seedlings</tissue>
    </source>
</reference>
<feature type="region of interest" description="Disordered" evidence="1">
    <location>
        <begin position="662"/>
        <end position="682"/>
    </location>
</feature>
<dbReference type="eggNOG" id="ENOG502S0F7">
    <property type="taxonomic scope" value="Eukaryota"/>
</dbReference>
<feature type="region of interest" description="Disordered" evidence="1">
    <location>
        <begin position="745"/>
        <end position="773"/>
    </location>
</feature>
<keyword evidence="3" id="KW-0808">Transferase</keyword>
<sequence>MDFEEARDNLRAIRLLYRLLEDNSIALQDSNSENVVERAHVLLKSLLDVAVEVVFETHLKIMATQAENSKKLTEQEKLVTMPQSKSSMATNISQTTEKYQTRGTMSLQKDQQPQLELLSKKDLSELSNISISDIRGTESKTLCSLGEENGMMQHNVVKEQNQCNEGISPNIESNHHEQQQHDNVNTLYGLDEHAEESLQMLDVKADESNEENNMPLQNDIREAECNSSAARFAECVEQKGDFSDDLVNAMKRIESRILAFQLCSKLVDSSKNGAVGHPLHKVANLGSPEMPREDNAARSQLCSNRSLLEGYMIKNHQTDKSSSKVEKLSSKNAVDEPFLARSESSSPNQVANQNCGFHTNTESAKNVDIPKHIDTQSVSRGEELRSGTRIQTSAQNMVMIDRVKSLNRLVSSNSHMKNQTSECIQGLRVPLNQDGLIEKPSNFAHQTNKESLVRKTPVPAWSKTDQNQNEMGSESSHAQKKLVRSTPNVPRREKPPSHQMVIKPTLLDQKSSEIKVNSHQHRDWPVLDRTGTHKTSHVDLSKTKARVRPQLHKQEESSSSSSSNSDSSSHWTSQQDSVNTNSESEDSLSVGTQGPKLGRIVDASDEGNSEKSSDSYLNKENGPSHRVQSLKSYEYHSKRNSKKTIGGLKKLKNKLGLIFHHHHHHHHHHHDDNDNGNIQSYKGPRHSMWNHLQNVFHHKNNHGMITNKKDEKTRRGAITKVLPHRNQVGQFHRLVEGLLRHIRHSKKPTPSSKHGLVKGSKNVEHGHRQKKQHRWQIIPRRRRGVKLKNKGLVKKMGFMSQKSIKY</sequence>
<name>A0A1S2Z4S5_CICAR</name>
<feature type="compositionally biased region" description="Polar residues" evidence="1">
    <location>
        <begin position="570"/>
        <end position="592"/>
    </location>
</feature>
<dbReference type="PaxDb" id="3827-XP_004515065.1"/>
<dbReference type="Proteomes" id="UP000087171">
    <property type="component" value="Unplaced"/>
</dbReference>
<feature type="compositionally biased region" description="Low complexity" evidence="1">
    <location>
        <begin position="557"/>
        <end position="569"/>
    </location>
</feature>
<dbReference type="OrthoDB" id="1296610at2759"/>
<proteinExistence type="predicted"/>
<dbReference type="GeneID" id="101491752"/>
<organism evidence="2 3">
    <name type="scientific">Cicer arietinum</name>
    <name type="common">Chickpea</name>
    <name type="synonym">Garbanzo</name>
    <dbReference type="NCBI Taxonomy" id="3827"/>
    <lineage>
        <taxon>Eukaryota</taxon>
        <taxon>Viridiplantae</taxon>
        <taxon>Streptophyta</taxon>
        <taxon>Embryophyta</taxon>
        <taxon>Tracheophyta</taxon>
        <taxon>Spermatophyta</taxon>
        <taxon>Magnoliopsida</taxon>
        <taxon>eudicotyledons</taxon>
        <taxon>Gunneridae</taxon>
        <taxon>Pentapetalae</taxon>
        <taxon>rosids</taxon>
        <taxon>fabids</taxon>
        <taxon>Fabales</taxon>
        <taxon>Fabaceae</taxon>
        <taxon>Papilionoideae</taxon>
        <taxon>50 kb inversion clade</taxon>
        <taxon>NPAAA clade</taxon>
        <taxon>Hologalegina</taxon>
        <taxon>IRL clade</taxon>
        <taxon>Cicereae</taxon>
        <taxon>Cicer</taxon>
    </lineage>
</organism>
<evidence type="ECO:0000313" key="2">
    <source>
        <dbReference type="Proteomes" id="UP000087171"/>
    </source>
</evidence>
<evidence type="ECO:0000313" key="3">
    <source>
        <dbReference type="RefSeq" id="XP_004515065.1"/>
    </source>
</evidence>
<keyword evidence="2" id="KW-1185">Reference proteome</keyword>
<feature type="region of interest" description="Disordered" evidence="1">
    <location>
        <begin position="444"/>
        <end position="646"/>
    </location>
</feature>
<evidence type="ECO:0000256" key="1">
    <source>
        <dbReference type="SAM" id="MobiDB-lite"/>
    </source>
</evidence>
<gene>
    <name evidence="3" type="primary">LOC101491752</name>
</gene>
<dbReference type="AlphaFoldDB" id="A0A1S2Z4S5"/>
<dbReference type="GO" id="GO:0016301">
    <property type="term" value="F:kinase activity"/>
    <property type="evidence" value="ECO:0007669"/>
    <property type="project" value="UniProtKB-KW"/>
</dbReference>
<feature type="region of interest" description="Disordered" evidence="1">
    <location>
        <begin position="338"/>
        <end position="361"/>
    </location>
</feature>
<dbReference type="RefSeq" id="XP_004515065.1">
    <property type="nucleotide sequence ID" value="XM_004515008.3"/>
</dbReference>
<feature type="compositionally biased region" description="Polar residues" evidence="1">
    <location>
        <begin position="342"/>
        <end position="361"/>
    </location>
</feature>
<feature type="compositionally biased region" description="Polar residues" evidence="1">
    <location>
        <begin position="463"/>
        <end position="476"/>
    </location>
</feature>
<dbReference type="STRING" id="3827.A0A1S2Z4S5"/>
<dbReference type="KEGG" id="cam:101491752"/>
<protein>
    <submittedName>
        <fullName evidence="3">Probable serine/threonine-protein kinase DDB_G0282963</fullName>
    </submittedName>
</protein>